<feature type="domain" description="LXG" evidence="4">
    <location>
        <begin position="1"/>
        <end position="237"/>
    </location>
</feature>
<evidence type="ECO:0000256" key="1">
    <source>
        <dbReference type="ARBA" id="ARBA00034117"/>
    </source>
</evidence>
<reference evidence="5 6" key="1">
    <citation type="journal article" date="2018" name="Pathog. Dis.">
        <title>Whole-genome sequencing based characterization of antimicrobial resistance in Enterococcus.</title>
        <authorList>
            <person name="Tyson G."/>
        </authorList>
    </citation>
    <scope>NUCLEOTIDE SEQUENCE [LARGE SCALE GENOMIC DNA]</scope>
    <source>
        <strain evidence="5 6">CVM N55263</strain>
    </source>
</reference>
<keyword evidence="2" id="KW-0175">Coiled coil</keyword>
<evidence type="ECO:0000256" key="3">
    <source>
        <dbReference type="SAM" id="Phobius"/>
    </source>
</evidence>
<evidence type="ECO:0000313" key="5">
    <source>
        <dbReference type="EMBL" id="PQF22868.1"/>
    </source>
</evidence>
<dbReference type="RefSeq" id="WP_104871877.1">
    <property type="nucleotide sequence ID" value="NZ_PUAP01000027.1"/>
</dbReference>
<gene>
    <name evidence="5" type="ORF">CUS89_09145</name>
</gene>
<sequence length="428" mass="45777">MGLVYVSGESSEFMSALKKNLASSKETINQLKRGSQKVVSAVNGNELSGAAYTAGKGLFSELIIPTITRTANAIEKIEQELQRYKVADQIVAMEGYLDENKLNQQLATTRVMKASVDTTSAFVRSQAQSNPFVGILETLLNVQRDLDRMSESFQQDIDQLQNKLKKLHNFNTQTSGLFSHSLDELKLAMQGVLVLKNTRVRIDGSYLLPEGINKKWFTSDQMDIENYDEVISVLQTTGGALASEKTEKLFIQKGIQHGQNASDYIWKNRYSLELPDGKILGEVPGATLAARESAENTIKGVFKYGGKAITEGAGLLIGVGIDIVSGDSAEEAWGKGIITGLASAGVISGIKLSTGALAAVGLISAPVSIGIVGSIAVGIGVGIANDILREKFKFVRDFEDSVGQAVVSGWGDFTEGVSGFIGGLLDGI</sequence>
<keyword evidence="3" id="KW-0472">Membrane</keyword>
<comment type="caution">
    <text evidence="5">The sequence shown here is derived from an EMBL/GenBank/DDBJ whole genome shotgun (WGS) entry which is preliminary data.</text>
</comment>
<proteinExistence type="inferred from homology"/>
<evidence type="ECO:0000259" key="4">
    <source>
        <dbReference type="PROSITE" id="PS51756"/>
    </source>
</evidence>
<evidence type="ECO:0000313" key="6">
    <source>
        <dbReference type="Proteomes" id="UP000237934"/>
    </source>
</evidence>
<name>A0A2S7RT53_ENTMU</name>
<evidence type="ECO:0000256" key="2">
    <source>
        <dbReference type="SAM" id="Coils"/>
    </source>
</evidence>
<dbReference type="Proteomes" id="UP000237934">
    <property type="component" value="Unassembled WGS sequence"/>
</dbReference>
<dbReference type="InterPro" id="IPR006829">
    <property type="entry name" value="LXG_dom"/>
</dbReference>
<feature type="transmembrane region" description="Helical" evidence="3">
    <location>
        <begin position="356"/>
        <end position="384"/>
    </location>
</feature>
<keyword evidence="3" id="KW-0812">Transmembrane</keyword>
<dbReference type="AlphaFoldDB" id="A0A2S7RT53"/>
<accession>A0A2S7RT53</accession>
<protein>
    <recommendedName>
        <fullName evidence="4">LXG domain-containing protein</fullName>
    </recommendedName>
</protein>
<dbReference type="PROSITE" id="PS51756">
    <property type="entry name" value="LXG"/>
    <property type="match status" value="1"/>
</dbReference>
<organism evidence="5 6">
    <name type="scientific">Enterococcus mundtii</name>
    <dbReference type="NCBI Taxonomy" id="53346"/>
    <lineage>
        <taxon>Bacteria</taxon>
        <taxon>Bacillati</taxon>
        <taxon>Bacillota</taxon>
        <taxon>Bacilli</taxon>
        <taxon>Lactobacillales</taxon>
        <taxon>Enterococcaceae</taxon>
        <taxon>Enterococcus</taxon>
    </lineage>
</organism>
<comment type="similarity">
    <text evidence="1">In the N-terminal section; belongs to the LXG family.</text>
</comment>
<dbReference type="EMBL" id="PUAP01000027">
    <property type="protein sequence ID" value="PQF22868.1"/>
    <property type="molecule type" value="Genomic_DNA"/>
</dbReference>
<keyword evidence="3" id="KW-1133">Transmembrane helix</keyword>
<feature type="coiled-coil region" evidence="2">
    <location>
        <begin position="143"/>
        <end position="170"/>
    </location>
</feature>